<accession>A0ACB7XZL9</accession>
<proteinExistence type="predicted"/>
<name>A0ACB7XZL9_9ERIC</name>
<evidence type="ECO:0000313" key="1">
    <source>
        <dbReference type="EMBL" id="KAH7846105.1"/>
    </source>
</evidence>
<dbReference type="Proteomes" id="UP000828048">
    <property type="component" value="Chromosome 5"/>
</dbReference>
<comment type="caution">
    <text evidence="1">The sequence shown here is derived from an EMBL/GenBank/DDBJ whole genome shotgun (WGS) entry which is preliminary data.</text>
</comment>
<dbReference type="EMBL" id="CM037155">
    <property type="protein sequence ID" value="KAH7846105.1"/>
    <property type="molecule type" value="Genomic_DNA"/>
</dbReference>
<gene>
    <name evidence="1" type="ORF">Vadar_010015</name>
</gene>
<reference evidence="1 2" key="1">
    <citation type="journal article" date="2021" name="Hortic Res">
        <title>High-quality reference genome and annotation aids understanding of berry development for evergreen blueberry (Vaccinium darrowii).</title>
        <authorList>
            <person name="Yu J."/>
            <person name="Hulse-Kemp A.M."/>
            <person name="Babiker E."/>
            <person name="Staton M."/>
        </authorList>
    </citation>
    <scope>NUCLEOTIDE SEQUENCE [LARGE SCALE GENOMIC DNA]</scope>
    <source>
        <strain evidence="2">cv. NJ 8807/NJ 8810</strain>
        <tissue evidence="1">Young leaf</tissue>
    </source>
</reference>
<sequence>MGAILSYLNAAQHGSESSSEPSAVIVFHSSNRWQLHFNEAKNIPKLMVVDFSATWCGPCKMMEPVINAMSAKFTEVEFIKIDVDELKDVAQEFGVKAMPTFVLLKQGKVVDTVVGAKKDELEKKVEKHRVQPRFAA</sequence>
<organism evidence="1 2">
    <name type="scientific">Vaccinium darrowii</name>
    <dbReference type="NCBI Taxonomy" id="229202"/>
    <lineage>
        <taxon>Eukaryota</taxon>
        <taxon>Viridiplantae</taxon>
        <taxon>Streptophyta</taxon>
        <taxon>Embryophyta</taxon>
        <taxon>Tracheophyta</taxon>
        <taxon>Spermatophyta</taxon>
        <taxon>Magnoliopsida</taxon>
        <taxon>eudicotyledons</taxon>
        <taxon>Gunneridae</taxon>
        <taxon>Pentapetalae</taxon>
        <taxon>asterids</taxon>
        <taxon>Ericales</taxon>
        <taxon>Ericaceae</taxon>
        <taxon>Vaccinioideae</taxon>
        <taxon>Vaccinieae</taxon>
        <taxon>Vaccinium</taxon>
    </lineage>
</organism>
<keyword evidence="2" id="KW-1185">Reference proteome</keyword>
<protein>
    <submittedName>
        <fullName evidence="1">Uncharacterized protein</fullName>
    </submittedName>
</protein>
<evidence type="ECO:0000313" key="2">
    <source>
        <dbReference type="Proteomes" id="UP000828048"/>
    </source>
</evidence>